<organism evidence="1 2">
    <name type="scientific">Tahibacter harae</name>
    <dbReference type="NCBI Taxonomy" id="2963937"/>
    <lineage>
        <taxon>Bacteria</taxon>
        <taxon>Pseudomonadati</taxon>
        <taxon>Pseudomonadota</taxon>
        <taxon>Gammaproteobacteria</taxon>
        <taxon>Lysobacterales</taxon>
        <taxon>Rhodanobacteraceae</taxon>
        <taxon>Tahibacter</taxon>
    </lineage>
</organism>
<dbReference type="Proteomes" id="UP001165498">
    <property type="component" value="Unassembled WGS sequence"/>
</dbReference>
<dbReference type="RefSeq" id="WP_255915867.1">
    <property type="nucleotide sequence ID" value="NZ_JANFQO010000019.1"/>
</dbReference>
<dbReference type="PANTHER" id="PTHR31778:SF2">
    <property type="entry name" value="BUD SITE SELECTION PROTEIN RAX2"/>
    <property type="match status" value="1"/>
</dbReference>
<accession>A0ABT1QWL0</accession>
<name>A0ABT1QWL0_9GAMM</name>
<dbReference type="NCBIfam" id="TIGR02608">
    <property type="entry name" value="delta_60_rpt"/>
    <property type="match status" value="3"/>
</dbReference>
<keyword evidence="2" id="KW-1185">Reference proteome</keyword>
<dbReference type="Gene3D" id="2.80.10.50">
    <property type="match status" value="3"/>
</dbReference>
<evidence type="ECO:0000313" key="2">
    <source>
        <dbReference type="Proteomes" id="UP001165498"/>
    </source>
</evidence>
<dbReference type="PANTHER" id="PTHR31778">
    <property type="entry name" value="BUD SITE SELECTION PROTEIN RAX2"/>
    <property type="match status" value="1"/>
</dbReference>
<sequence length="486" mass="51716">MHARFQCKSRRTHRWALVLLLLHIFMGPVTFGGPVVDDFAANGYISARVHAIAPDSSGRIFLGGDFLAINGEGRGRLARLLPSGALDSIYYYLNADLNCFAIQSDGKVLLGGAFQALNGVTHRRIARLNVDGSVDESFTTNLNGTVNTIAVDSQDRILIGGYFSSVNGSYTGTLARLNSDGTLDSSFQGVQGAAPAAYVSSINIRTDGRILIAGYFQRVAGVVRDGVALLEPNGILNTAFNPRVNGEVYGAAMYEDGRLILYGSFLSVNGVFRDGVARLNADGSLDLTFNPNPNGSVVGATIAPDGSVWIIGMFTFVAADTPSGLIGRRRTARYLANGSLDDTFNLGSEEAPFAMSYQDPSRLLIGGSFDSYGGQSRSKLVRLYETIATADSLLLRGSTITWRRGANAAALAAPPVLSVSVSGGPPTRIGRFTWDNGAWTIRNIPRAQGAYRYMVAARVASSSGNGSSSVADAESPEYLFRADFEP</sequence>
<gene>
    <name evidence="1" type="ORF">NM961_18355</name>
</gene>
<reference evidence="1" key="1">
    <citation type="submission" date="2022-07" db="EMBL/GenBank/DDBJ databases">
        <title>Tahibacter sp., a new gammaproteobacterium isolated from the silt sample collected at pig farm.</title>
        <authorList>
            <person name="Chen H."/>
        </authorList>
    </citation>
    <scope>NUCLEOTIDE SEQUENCE</scope>
    <source>
        <strain evidence="1">P2K</strain>
    </source>
</reference>
<dbReference type="Pfam" id="PF17164">
    <property type="entry name" value="DUF5122"/>
    <property type="match status" value="6"/>
</dbReference>
<dbReference type="EMBL" id="JANFQO010000019">
    <property type="protein sequence ID" value="MCQ4166680.1"/>
    <property type="molecule type" value="Genomic_DNA"/>
</dbReference>
<protein>
    <submittedName>
        <fullName evidence="1">Delta-60 repeat domain-containing protein</fullName>
    </submittedName>
</protein>
<dbReference type="InterPro" id="IPR013431">
    <property type="entry name" value="Delta_60_rpt"/>
</dbReference>
<dbReference type="SUPFAM" id="SSF101898">
    <property type="entry name" value="NHL repeat"/>
    <property type="match status" value="1"/>
</dbReference>
<evidence type="ECO:0000313" key="1">
    <source>
        <dbReference type="EMBL" id="MCQ4166680.1"/>
    </source>
</evidence>
<comment type="caution">
    <text evidence="1">The sequence shown here is derived from an EMBL/GenBank/DDBJ whole genome shotgun (WGS) entry which is preliminary data.</text>
</comment>
<proteinExistence type="predicted"/>